<proteinExistence type="predicted"/>
<feature type="domain" description="Retrovirus-related Pol polyprotein from transposon TNT 1-94-like beta-barrel" evidence="1">
    <location>
        <begin position="31"/>
        <end position="104"/>
    </location>
</feature>
<organism evidence="2 3">
    <name type="scientific">Prunus dulcis</name>
    <name type="common">Almond</name>
    <name type="synonym">Amygdalus dulcis</name>
    <dbReference type="NCBI Taxonomy" id="3755"/>
    <lineage>
        <taxon>Eukaryota</taxon>
        <taxon>Viridiplantae</taxon>
        <taxon>Streptophyta</taxon>
        <taxon>Embryophyta</taxon>
        <taxon>Tracheophyta</taxon>
        <taxon>Spermatophyta</taxon>
        <taxon>Magnoliopsida</taxon>
        <taxon>eudicotyledons</taxon>
        <taxon>Gunneridae</taxon>
        <taxon>Pentapetalae</taxon>
        <taxon>rosids</taxon>
        <taxon>fabids</taxon>
        <taxon>Rosales</taxon>
        <taxon>Rosaceae</taxon>
        <taxon>Amygdaloideae</taxon>
        <taxon>Amygdaleae</taxon>
        <taxon>Prunus</taxon>
    </lineage>
</organism>
<comment type="caution">
    <text evidence="2">The sequence shown here is derived from an EMBL/GenBank/DDBJ whole genome shotgun (WGS) entry which is preliminary data.</text>
</comment>
<gene>
    <name evidence="2" type="ORF">L3X38_019825</name>
</gene>
<keyword evidence="3" id="KW-1185">Reference proteome</keyword>
<dbReference type="InterPro" id="IPR054722">
    <property type="entry name" value="PolX-like_BBD"/>
</dbReference>
<dbReference type="Proteomes" id="UP001054821">
    <property type="component" value="Chromosome 3"/>
</dbReference>
<evidence type="ECO:0000259" key="1">
    <source>
        <dbReference type="Pfam" id="PF22936"/>
    </source>
</evidence>
<dbReference type="Pfam" id="PF22936">
    <property type="entry name" value="Pol_BBD"/>
    <property type="match status" value="1"/>
</dbReference>
<dbReference type="EMBL" id="JAJFAZ020000003">
    <property type="protein sequence ID" value="KAI5340551.1"/>
    <property type="molecule type" value="Genomic_DNA"/>
</dbReference>
<sequence length="116" mass="12293">MGDNSIVGVVAAASANLPVSYSFPGFSSNTWIIHTGASDHMTYDTKLFDELSSNTCDPYITSTNGLPSPITGEGTMSLTPTLSFSRALLVPSIHCNLLSVDRLLDTLNASATFYPT</sequence>
<name>A0AAD4ZCF0_PRUDU</name>
<accession>A0AAD4ZCF0</accession>
<dbReference type="AlphaFoldDB" id="A0AAD4ZCF0"/>
<protein>
    <recommendedName>
        <fullName evidence="1">Retrovirus-related Pol polyprotein from transposon TNT 1-94-like beta-barrel domain-containing protein</fullName>
    </recommendedName>
</protein>
<reference evidence="2 3" key="1">
    <citation type="journal article" date="2022" name="G3 (Bethesda)">
        <title>Whole-genome sequence and methylome profiling of the almond [Prunus dulcis (Mill.) D.A. Webb] cultivar 'Nonpareil'.</title>
        <authorList>
            <person name="D'Amico-Willman K.M."/>
            <person name="Ouma W.Z."/>
            <person name="Meulia T."/>
            <person name="Sideli G.M."/>
            <person name="Gradziel T.M."/>
            <person name="Fresnedo-Ramirez J."/>
        </authorList>
    </citation>
    <scope>NUCLEOTIDE SEQUENCE [LARGE SCALE GENOMIC DNA]</scope>
    <source>
        <strain evidence="2">Clone GOH B32 T37-40</strain>
    </source>
</reference>
<evidence type="ECO:0000313" key="2">
    <source>
        <dbReference type="EMBL" id="KAI5340551.1"/>
    </source>
</evidence>
<evidence type="ECO:0000313" key="3">
    <source>
        <dbReference type="Proteomes" id="UP001054821"/>
    </source>
</evidence>